<dbReference type="EMBL" id="QXFW01000903">
    <property type="protein sequence ID" value="KAE9000519.1"/>
    <property type="molecule type" value="Genomic_DNA"/>
</dbReference>
<evidence type="ECO:0000313" key="12">
    <source>
        <dbReference type="Proteomes" id="UP000433483"/>
    </source>
</evidence>
<evidence type="ECO:0000313" key="14">
    <source>
        <dbReference type="Proteomes" id="UP000440367"/>
    </source>
</evidence>
<evidence type="ECO:0000313" key="11">
    <source>
        <dbReference type="Proteomes" id="UP000429523"/>
    </source>
</evidence>
<reference evidence="11 12" key="1">
    <citation type="submission" date="2018-08" db="EMBL/GenBank/DDBJ databases">
        <title>Genomic investigation of the strawberry pathogen Phytophthora fragariae indicates pathogenicity is determined by transcriptional variation in three key races.</title>
        <authorList>
            <person name="Adams T.M."/>
            <person name="Armitage A.D."/>
            <person name="Sobczyk M.K."/>
            <person name="Bates H.J."/>
            <person name="Dunwell J.M."/>
            <person name="Nellist C.F."/>
            <person name="Harrison R.J."/>
        </authorList>
    </citation>
    <scope>NUCLEOTIDE SEQUENCE [LARGE SCALE GENOMIC DNA]</scope>
    <source>
        <strain evidence="9 13">A4</strain>
        <strain evidence="8 14">BC-1</strain>
        <strain evidence="7 18">BC-23</strain>
        <strain evidence="6 12">NOV-27</strain>
        <strain evidence="3 15">NOV-5</strain>
        <strain evidence="5 16">NOV-71</strain>
        <strain evidence="10 19">NOV-77</strain>
        <strain evidence="1 11">NOV-9</strain>
        <strain evidence="4 20">ONT-3</strain>
        <strain evidence="2 17">SCRP245</strain>
    </source>
</reference>
<evidence type="ECO:0000313" key="16">
    <source>
        <dbReference type="Proteomes" id="UP000441208"/>
    </source>
</evidence>
<evidence type="ECO:0000313" key="6">
    <source>
        <dbReference type="EMBL" id="KAE9201606.1"/>
    </source>
</evidence>
<sequence length="61" mass="6248">MKLMIAVHLAPASGISLAIHSIPTSVAIVIRTSSCAVRLCSRNCGSQLATATASATLRVVQ</sequence>
<dbReference type="AlphaFoldDB" id="A0A6A3F0C1"/>
<evidence type="ECO:0000313" key="1">
    <source>
        <dbReference type="EMBL" id="KAE8935688.1"/>
    </source>
</evidence>
<evidence type="ECO:0000313" key="8">
    <source>
        <dbReference type="EMBL" id="KAE9236138.1"/>
    </source>
</evidence>
<dbReference type="Proteomes" id="UP000488956">
    <property type="component" value="Unassembled WGS sequence"/>
</dbReference>
<dbReference type="Proteomes" id="UP000441208">
    <property type="component" value="Unassembled WGS sequence"/>
</dbReference>
<name>A0A6A3F0C1_9STRA</name>
<accession>A0A6A3F0C1</accession>
<dbReference type="Proteomes" id="UP000429523">
    <property type="component" value="Unassembled WGS sequence"/>
</dbReference>
<dbReference type="Proteomes" id="UP000440732">
    <property type="component" value="Unassembled WGS sequence"/>
</dbReference>
<dbReference type="EMBL" id="QXGC01000743">
    <property type="protein sequence ID" value="KAE9222550.1"/>
    <property type="molecule type" value="Genomic_DNA"/>
</dbReference>
<dbReference type="Proteomes" id="UP000486351">
    <property type="component" value="Unassembled WGS sequence"/>
</dbReference>
<dbReference type="EMBL" id="QXFZ01000617">
    <property type="protein sequence ID" value="KAE9110053.1"/>
    <property type="molecule type" value="Genomic_DNA"/>
</dbReference>
<gene>
    <name evidence="9" type="ORF">PF001_g21859</name>
    <name evidence="8" type="ORF">PF002_g11312</name>
    <name evidence="7" type="ORF">PF004_g12765</name>
    <name evidence="6" type="ORF">PF005_g14891</name>
    <name evidence="3" type="ORF">PF006_g22309</name>
    <name evidence="5" type="ORF">PF007_g12005</name>
    <name evidence="10" type="ORF">PF008_g17647</name>
    <name evidence="1" type="ORF">PF009_g14362</name>
    <name evidence="4" type="ORF">PF010_g13068</name>
    <name evidence="2" type="ORF">PF011_g14143</name>
</gene>
<evidence type="ECO:0000313" key="10">
    <source>
        <dbReference type="EMBL" id="KAE9322178.1"/>
    </source>
</evidence>
<evidence type="ECO:0000313" key="19">
    <source>
        <dbReference type="Proteomes" id="UP000486351"/>
    </source>
</evidence>
<dbReference type="Proteomes" id="UP000437068">
    <property type="component" value="Unassembled WGS sequence"/>
</dbReference>
<dbReference type="Proteomes" id="UP000476176">
    <property type="component" value="Unassembled WGS sequence"/>
</dbReference>
<dbReference type="EMBL" id="QXGD01000514">
    <property type="protein sequence ID" value="KAE9236138.1"/>
    <property type="molecule type" value="Genomic_DNA"/>
</dbReference>
<proteinExistence type="predicted"/>
<dbReference type="Proteomes" id="UP000433483">
    <property type="component" value="Unassembled WGS sequence"/>
</dbReference>
<evidence type="ECO:0000313" key="17">
    <source>
        <dbReference type="Proteomes" id="UP000460718"/>
    </source>
</evidence>
<dbReference type="EMBL" id="QXFX01000754">
    <property type="protein sequence ID" value="KAE9105324.1"/>
    <property type="molecule type" value="Genomic_DNA"/>
</dbReference>
<evidence type="ECO:0000313" key="3">
    <source>
        <dbReference type="EMBL" id="KAE9102919.1"/>
    </source>
</evidence>
<comment type="caution">
    <text evidence="1">The sequence shown here is derived from an EMBL/GenBank/DDBJ whole genome shotgun (WGS) entry which is preliminary data.</text>
</comment>
<evidence type="ECO:0000313" key="18">
    <source>
        <dbReference type="Proteomes" id="UP000476176"/>
    </source>
</evidence>
<evidence type="ECO:0000313" key="9">
    <source>
        <dbReference type="EMBL" id="KAE9285537.1"/>
    </source>
</evidence>
<dbReference type="EMBL" id="QXGB01000899">
    <property type="protein sequence ID" value="KAE9201606.1"/>
    <property type="molecule type" value="Genomic_DNA"/>
</dbReference>
<dbReference type="Proteomes" id="UP000440367">
    <property type="component" value="Unassembled WGS sequence"/>
</dbReference>
<organism evidence="1 11">
    <name type="scientific">Phytophthora fragariae</name>
    <dbReference type="NCBI Taxonomy" id="53985"/>
    <lineage>
        <taxon>Eukaryota</taxon>
        <taxon>Sar</taxon>
        <taxon>Stramenopiles</taxon>
        <taxon>Oomycota</taxon>
        <taxon>Peronosporomycetes</taxon>
        <taxon>Peronosporales</taxon>
        <taxon>Peronosporaceae</taxon>
        <taxon>Phytophthora</taxon>
    </lineage>
</organism>
<keyword evidence="12" id="KW-1185">Reference proteome</keyword>
<dbReference type="EMBL" id="QXGF01000779">
    <property type="protein sequence ID" value="KAE8935688.1"/>
    <property type="molecule type" value="Genomic_DNA"/>
</dbReference>
<dbReference type="EMBL" id="QXFY01001288">
    <property type="protein sequence ID" value="KAE9322178.1"/>
    <property type="molecule type" value="Genomic_DNA"/>
</dbReference>
<evidence type="ECO:0000313" key="2">
    <source>
        <dbReference type="EMBL" id="KAE9000519.1"/>
    </source>
</evidence>
<dbReference type="EMBL" id="QXGA01002154">
    <property type="protein sequence ID" value="KAE9102919.1"/>
    <property type="molecule type" value="Genomic_DNA"/>
</dbReference>
<evidence type="ECO:0000313" key="4">
    <source>
        <dbReference type="EMBL" id="KAE9105324.1"/>
    </source>
</evidence>
<evidence type="ECO:0000313" key="7">
    <source>
        <dbReference type="EMBL" id="KAE9222550.1"/>
    </source>
</evidence>
<evidence type="ECO:0000313" key="20">
    <source>
        <dbReference type="Proteomes" id="UP000488956"/>
    </source>
</evidence>
<evidence type="ECO:0000313" key="5">
    <source>
        <dbReference type="EMBL" id="KAE9110053.1"/>
    </source>
</evidence>
<evidence type="ECO:0000313" key="13">
    <source>
        <dbReference type="Proteomes" id="UP000437068"/>
    </source>
</evidence>
<protein>
    <submittedName>
        <fullName evidence="1">Uncharacterized protein</fullName>
    </submittedName>
</protein>
<evidence type="ECO:0000313" key="15">
    <source>
        <dbReference type="Proteomes" id="UP000440732"/>
    </source>
</evidence>
<dbReference type="EMBL" id="QXGE01002038">
    <property type="protein sequence ID" value="KAE9285537.1"/>
    <property type="molecule type" value="Genomic_DNA"/>
</dbReference>
<dbReference type="Proteomes" id="UP000460718">
    <property type="component" value="Unassembled WGS sequence"/>
</dbReference>